<dbReference type="RefSeq" id="WP_193922893.1">
    <property type="nucleotide sequence ID" value="NZ_JADEWL010000077.1"/>
</dbReference>
<dbReference type="Proteomes" id="UP000620559">
    <property type="component" value="Unassembled WGS sequence"/>
</dbReference>
<evidence type="ECO:0000256" key="2">
    <source>
        <dbReference type="SAM" id="SignalP"/>
    </source>
</evidence>
<feature type="compositionally biased region" description="Polar residues" evidence="1">
    <location>
        <begin position="23"/>
        <end position="91"/>
    </location>
</feature>
<keyword evidence="2" id="KW-0732">Signal</keyword>
<dbReference type="EMBL" id="JADEWL010000077">
    <property type="protein sequence ID" value="MBE9214926.1"/>
    <property type="molecule type" value="Genomic_DNA"/>
</dbReference>
<proteinExistence type="predicted"/>
<protein>
    <submittedName>
        <fullName evidence="3">Uncharacterized protein</fullName>
    </submittedName>
</protein>
<feature type="chain" id="PRO_5035180644" evidence="2">
    <location>
        <begin position="24"/>
        <end position="91"/>
    </location>
</feature>
<feature type="region of interest" description="Disordered" evidence="1">
    <location>
        <begin position="22"/>
        <end position="91"/>
    </location>
</feature>
<sequence>MKSLLSLSLIGLALTAFTPSVLAGQTTTRTGPNGKTQTTNRTYGNGQQTTTRTSPNGKTQTTNRTYGNGQQTTTRTGPNGKTQTTNRTYGN</sequence>
<name>A0A8J7F2F5_9CYAN</name>
<gene>
    <name evidence="3" type="ORF">IQ247_19990</name>
</gene>
<feature type="signal peptide" evidence="2">
    <location>
        <begin position="1"/>
        <end position="23"/>
    </location>
</feature>
<comment type="caution">
    <text evidence="3">The sequence shown here is derived from an EMBL/GenBank/DDBJ whole genome shotgun (WGS) entry which is preliminary data.</text>
</comment>
<dbReference type="AlphaFoldDB" id="A0A8J7F2F5"/>
<evidence type="ECO:0000256" key="1">
    <source>
        <dbReference type="SAM" id="MobiDB-lite"/>
    </source>
</evidence>
<reference evidence="3" key="1">
    <citation type="submission" date="2020-10" db="EMBL/GenBank/DDBJ databases">
        <authorList>
            <person name="Castelo-Branco R."/>
            <person name="Eusebio N."/>
            <person name="Adriana R."/>
            <person name="Vieira A."/>
            <person name="Brugerolle De Fraissinette N."/>
            <person name="Rezende De Castro R."/>
            <person name="Schneider M.P."/>
            <person name="Vasconcelos V."/>
            <person name="Leao P.N."/>
        </authorList>
    </citation>
    <scope>NUCLEOTIDE SEQUENCE</scope>
    <source>
        <strain evidence="3">LEGE 06105</strain>
    </source>
</reference>
<organism evidence="3 4">
    <name type="scientific">Plectonema cf. radiosum LEGE 06105</name>
    <dbReference type="NCBI Taxonomy" id="945769"/>
    <lineage>
        <taxon>Bacteria</taxon>
        <taxon>Bacillati</taxon>
        <taxon>Cyanobacteriota</taxon>
        <taxon>Cyanophyceae</taxon>
        <taxon>Oscillatoriophycideae</taxon>
        <taxon>Oscillatoriales</taxon>
        <taxon>Microcoleaceae</taxon>
        <taxon>Plectonema</taxon>
    </lineage>
</organism>
<evidence type="ECO:0000313" key="4">
    <source>
        <dbReference type="Proteomes" id="UP000620559"/>
    </source>
</evidence>
<keyword evidence="4" id="KW-1185">Reference proteome</keyword>
<evidence type="ECO:0000313" key="3">
    <source>
        <dbReference type="EMBL" id="MBE9214926.1"/>
    </source>
</evidence>
<accession>A0A8J7F2F5</accession>